<keyword evidence="3" id="KW-1185">Reference proteome</keyword>
<dbReference type="OrthoDB" id="9778453at2"/>
<evidence type="ECO:0000313" key="3">
    <source>
        <dbReference type="Proteomes" id="UP000012283"/>
    </source>
</evidence>
<name>N4WNI6_9BACI</name>
<gene>
    <name evidence="2" type="ORF">J416_12949</name>
</gene>
<dbReference type="RefSeq" id="WP_003472740.1">
    <property type="nucleotide sequence ID" value="NZ_APML01000061.1"/>
</dbReference>
<dbReference type="SUPFAM" id="SSF109604">
    <property type="entry name" value="HD-domain/PDEase-like"/>
    <property type="match status" value="1"/>
</dbReference>
<dbReference type="Proteomes" id="UP000012283">
    <property type="component" value="Unassembled WGS sequence"/>
</dbReference>
<dbReference type="EMBL" id="APML01000061">
    <property type="protein sequence ID" value="ENH96035.1"/>
    <property type="molecule type" value="Genomic_DNA"/>
</dbReference>
<dbReference type="PATRIC" id="fig|1308866.3.peg.2619"/>
<organism evidence="2 3">
    <name type="scientific">Gracilibacillus halophilus YIM-C55.5</name>
    <dbReference type="NCBI Taxonomy" id="1308866"/>
    <lineage>
        <taxon>Bacteria</taxon>
        <taxon>Bacillati</taxon>
        <taxon>Bacillota</taxon>
        <taxon>Bacilli</taxon>
        <taxon>Bacillales</taxon>
        <taxon>Bacillaceae</taxon>
        <taxon>Gracilibacillus</taxon>
    </lineage>
</organism>
<proteinExistence type="predicted"/>
<dbReference type="GO" id="GO:0016787">
    <property type="term" value="F:hydrolase activity"/>
    <property type="evidence" value="ECO:0007669"/>
    <property type="project" value="UniProtKB-KW"/>
</dbReference>
<accession>N4WNI6</accession>
<sequence>MSQNHYFYGMVPVQYDLTEETKATIRQQFPPPTLPDATDIIDLTELGKGTAIETRVLLNDYQVRTTKTNKSFLKLNLSNQSGNIPAKMWDNHGMVATVQPLLDTHGVFDIKGTVDEFNGFKSVTVQEMTPCSQEIDPFTLLAYTKQDLDALTLELFAYLYELEEPYQSITLHAMEELWDAFRLSPAAKGFHHHYLGGLLKHTVGLMRICRYITVFEENPFRAVMKLIHKVETEYKQEIWESLKQDETYPRFVWKGTIDHLYQMLHGMAEYKYDNLHYDALMTSILFHDIGKLMEYDYAGKTLDIFQYLYPSAYFESTQRQQAGITMDPLGVFVGHIPYGVLLMNRIIEDKQIHVSMESIHVMNHCILCHHGLPEWGSAVQKPLHLEGYIIHIVDYLDSRYENTESNEEK</sequence>
<protein>
    <recommendedName>
        <fullName evidence="4">HD domain-containing protein</fullName>
    </recommendedName>
</protein>
<dbReference type="InterPro" id="IPR050798">
    <property type="entry name" value="YhaM_exoribonuc/phosphodiest"/>
</dbReference>
<dbReference type="PANTHER" id="PTHR37294">
    <property type="entry name" value="3'-5' EXORIBONUCLEASE YHAM"/>
    <property type="match status" value="1"/>
</dbReference>
<dbReference type="PANTHER" id="PTHR37294:SF1">
    <property type="entry name" value="3'-5' EXORIBONUCLEASE YHAM"/>
    <property type="match status" value="1"/>
</dbReference>
<evidence type="ECO:0008006" key="4">
    <source>
        <dbReference type="Google" id="ProtNLM"/>
    </source>
</evidence>
<dbReference type="eggNOG" id="COG3481">
    <property type="taxonomic scope" value="Bacteria"/>
</dbReference>
<evidence type="ECO:0000256" key="1">
    <source>
        <dbReference type="ARBA" id="ARBA00022801"/>
    </source>
</evidence>
<keyword evidence="1" id="KW-0378">Hydrolase</keyword>
<dbReference type="GO" id="GO:0031125">
    <property type="term" value="P:rRNA 3'-end processing"/>
    <property type="evidence" value="ECO:0007669"/>
    <property type="project" value="TreeGrafter"/>
</dbReference>
<comment type="caution">
    <text evidence="2">The sequence shown here is derived from an EMBL/GenBank/DDBJ whole genome shotgun (WGS) entry which is preliminary data.</text>
</comment>
<dbReference type="STRING" id="1308866.J416_12949"/>
<reference evidence="2 3" key="1">
    <citation type="submission" date="2013-03" db="EMBL/GenBank/DDBJ databases">
        <title>Draft genome sequence of Gracibacillus halophilus YIM-C55.5, a moderately halophilic and thermophilic organism from the Xiaochaidamu salt lake.</title>
        <authorList>
            <person name="Sugumar T."/>
            <person name="Polireddy D.R."/>
            <person name="Antony A."/>
            <person name="Madhava Y.R."/>
            <person name="Sivakumar N."/>
        </authorList>
    </citation>
    <scope>NUCLEOTIDE SEQUENCE [LARGE SCALE GENOMIC DNA]</scope>
    <source>
        <strain evidence="2 3">YIM-C55.5</strain>
    </source>
</reference>
<dbReference type="AlphaFoldDB" id="N4WNI6"/>
<evidence type="ECO:0000313" key="2">
    <source>
        <dbReference type="EMBL" id="ENH96035.1"/>
    </source>
</evidence>